<keyword evidence="9" id="KW-1185">Reference proteome</keyword>
<dbReference type="PROSITE" id="PS51190">
    <property type="entry name" value="FATC"/>
    <property type="match status" value="1"/>
</dbReference>
<gene>
    <name evidence="8" type="ORF">LOD99_6221</name>
</gene>
<name>A0AAV7JNN0_9METZ</name>
<evidence type="ECO:0000256" key="1">
    <source>
        <dbReference type="ARBA" id="ARBA00012513"/>
    </source>
</evidence>
<proteinExistence type="predicted"/>
<dbReference type="Pfam" id="PF00454">
    <property type="entry name" value="PI3_PI4_kinase"/>
    <property type="match status" value="1"/>
</dbReference>
<evidence type="ECO:0000259" key="6">
    <source>
        <dbReference type="PROSITE" id="PS50290"/>
    </source>
</evidence>
<dbReference type="InterPro" id="IPR000403">
    <property type="entry name" value="PI3/4_kinase_cat_dom"/>
</dbReference>
<dbReference type="InterPro" id="IPR011009">
    <property type="entry name" value="Kinase-like_dom_sf"/>
</dbReference>
<evidence type="ECO:0000256" key="2">
    <source>
        <dbReference type="ARBA" id="ARBA00022679"/>
    </source>
</evidence>
<keyword evidence="4 8" id="KW-0418">Kinase</keyword>
<dbReference type="SUPFAM" id="SSF56112">
    <property type="entry name" value="Protein kinase-like (PK-like)"/>
    <property type="match status" value="1"/>
</dbReference>
<keyword evidence="2" id="KW-0808">Transferase</keyword>
<evidence type="ECO:0000256" key="5">
    <source>
        <dbReference type="ARBA" id="ARBA00022840"/>
    </source>
</evidence>
<dbReference type="InterPro" id="IPR003152">
    <property type="entry name" value="FATC_dom"/>
</dbReference>
<dbReference type="InterPro" id="IPR018936">
    <property type="entry name" value="PI3/4_kinase_CS"/>
</dbReference>
<feature type="domain" description="PI3K/PI4K catalytic" evidence="6">
    <location>
        <begin position="753"/>
        <end position="1116"/>
    </location>
</feature>
<accession>A0AAV7JNN0</accession>
<dbReference type="GO" id="GO:0005524">
    <property type="term" value="F:ATP binding"/>
    <property type="evidence" value="ECO:0007669"/>
    <property type="project" value="UniProtKB-KW"/>
</dbReference>
<evidence type="ECO:0000256" key="4">
    <source>
        <dbReference type="ARBA" id="ARBA00022777"/>
    </source>
</evidence>
<evidence type="ECO:0000313" key="9">
    <source>
        <dbReference type="Proteomes" id="UP001165289"/>
    </source>
</evidence>
<dbReference type="EMBL" id="JAKMXF010000315">
    <property type="protein sequence ID" value="KAI6650006.1"/>
    <property type="molecule type" value="Genomic_DNA"/>
</dbReference>
<dbReference type="InterPro" id="IPR036940">
    <property type="entry name" value="PI3/4_kinase_cat_sf"/>
</dbReference>
<dbReference type="SMART" id="SM01345">
    <property type="entry name" value="Rapamycin_bind"/>
    <property type="match status" value="1"/>
</dbReference>
<evidence type="ECO:0000313" key="8">
    <source>
        <dbReference type="EMBL" id="KAI6650006.1"/>
    </source>
</evidence>
<feature type="domain" description="FATC" evidence="7">
    <location>
        <begin position="2141"/>
        <end position="2201"/>
    </location>
</feature>
<sequence length="2267" mass="261232">MSTIEDELEWSPDECDFKPLAFGPPRPDRTNISKWRRWLKQASAYAEAPLRVCALEWPIVLMPYHGLQLQVIAAIRAAHPEKFRLSQPVGSALNTLGLYSMKLDPFQHDLAIWVHIFMLSKNTPNVNALSINNILISLSRLARKQGNIEFAEFYIHNLVSKTLSISSKLSFIETCNVLHSKLASFSSSIELQEINLPLYYECSKLLYCKNEKLIACQIIISSYANYLLILDNLSILSREYITKMFSTLSKWFQADVSLFNLVSHDTSKGPGLSSILFVGNLLSQELTWQDCITGLLQRVASELYSSGLAKAWLNFAKWNYAVGEKLHNNISSMNIHSALLSSEEESILNILPADLPEKERFNVITTCSKMISQIIRDDDILEQGERQYNIHDSNRVFIVEKLCLLFPSLKEHPCPPKLIDIIDDILKRVFASYNKSVQAYFTFLSKSLEQNMERNTILATLRLLRLTEKYYVEMKQCFYVGYYSTPPVVWKKILPQLISKLDHKISGVRHILTSLLSRISEFWPHLLLYKAILSNPISNSSTIKELDHSKDNTTSCCLSNVLECISQRNGAMVSITRCLINEFQRVTLLWDELWFACLSSIHNDFIKALHQFEFELRKLLTSNLDERFLAKLMDLKYQILMSPLLHVLESLVEIISKSPETPFEQTFQNNHNIFIRHYMYVLREPNDLHSDSRIRDAFKLLLDLFVSLHQKQSLNQMLNVFTLSPALYSIVPDIVFLPGITTIDDKPITLTKVCSEISIQPTKTRPKKIGFHGSDGKHHNFLFKGLEDLHLDQTIMQMLSIINRSFLESNSHQRGLFQARHYAVTPLGDCSGIIEWVNNATPIFTLYKRCQLNKNTSQRFDNTDLTDVSDKGCHDNIPPIKPKEIFYSKINSYLEFRGISIGPCYESTRKSLPKDILREVFLELQYETPSILISSELWYASSCAGEWWVIQQSFCRSLAVMSIIGYIIGLGDRHLDNILLDFATGEIIHVDYNVCFENGQKLRVPEMVPFRLTQNFRRALGPSDIEGTFRNSCENVLLTLMKEEEIVLSLLQTIEYYPLTDFTDGTSIDQWHILDRFFVDRTLGRSIDDETFLSMTVIDSWQEWKHVFLQSIRDLDILNHHFRELQSISSDIRLLDESITSCKKQVNNLSGIQSNTFNNIICVIVQLNSTREELNDALSNLRSKILTFMPNDYTPQSCEQMIQTNRIASIGCLLKNLLISKIPEDLSQLFTNSFGSYHQQDLVIEYSASYNQLINVFQCSVSIVQEILSILDEESSLSRLKVCSYSPNWIHCLDTFIVDSTLDNCTQVISALNKCFEQYSLTREYVTTRLSKLLQSLFNQENTLETLQERFDHLSITLSPKEPENVNHIYKCISKWVHQNDHMNSKIILYLIGVSLPEKFEKWYSMELTAKNSGNKLCELMSEEGDWFLEELCTMSGNVYQMLRCAKIGLYHLAGPGFSALTKTVRSLKVVNKIFCHMRGLYHDFQRDFMDLLIEIHQSADIQHIFFHLDEIIGNSDLTSLIAESTKLYRDVLQSTFITEKLKVHSNAIEIFDRIVKSLNNRFNKQNSPTCKLVSLIFRNYLGLMKLVQEYDYTSWKGNALSLKYTLHEFQQSQLLETFVHPNNRQILADLFLFKYIQTVYEILNTGKDMLSILTVQSSNFTLPFYTESNILRPLQLYLSDFLILKLVGSPTQALLSISLNIMDSLDFLPSINVGDSLDVIVKQSMESFFQQHSDLNFTHVNELITNFDIAWRKMDMKNRLETSINLTKCKIVRTKDYIDAYRLNNVFYLNESTLISKITHWIDTLTAFNLCNLSLTRERIIEKIQSIDSNIIEQLKMNPELTQIYGPIQTGILKRNIFITDFRYLMNHMEKLYIETLRFNKFRLNSEEFSSFGKSITKDLIEVKRLIDKLNLIENSNKFHYSLYKFDVQNLNNPTILDLKLHLNKEELSLFQSRLSLVNQISKYHLTISKACIPVSKLSKDLTKLFSLVHANITNMAIRSSSDTWSRINIYFLHGIDILDSLSTFDLGDTKLNELIMNVDLLKSILKWAIGFLLCFSASHLGIDNHLLFDDEYFVMQNPIQHVLLGYKLKALIDISLIQDNVLDTSDSIASNILRTKDFSSSVCKRVHLKIQGQGGVSSTNHSVTNQVNVLIQEAVNVENLSQMLKVKSSIFKSLHLGTPLSELSDHGTVLTDKTIHAFMVLLLNQFPHLQGLQNIIEGHYDVFKTFLTKSLQIYHDAARVHWLVVIRRICLGCWCSLKFVNRFPF</sequence>
<protein>
    <recommendedName>
        <fullName evidence="1">non-specific serine/threonine protein kinase</fullName>
        <ecNumber evidence="1">2.7.11.1</ecNumber>
    </recommendedName>
</protein>
<keyword evidence="5" id="KW-0067">ATP-binding</keyword>
<dbReference type="PROSITE" id="PS50290">
    <property type="entry name" value="PI3_4_KINASE_3"/>
    <property type="match status" value="1"/>
</dbReference>
<dbReference type="EC" id="2.7.11.1" evidence="1"/>
<dbReference type="Gene3D" id="3.30.1010.10">
    <property type="entry name" value="Phosphatidylinositol 3-kinase Catalytic Subunit, Chain A, domain 4"/>
    <property type="match status" value="1"/>
</dbReference>
<dbReference type="Gene3D" id="1.10.1070.11">
    <property type="entry name" value="Phosphatidylinositol 3-/4-kinase, catalytic domain"/>
    <property type="match status" value="1"/>
</dbReference>
<organism evidence="8 9">
    <name type="scientific">Oopsacas minuta</name>
    <dbReference type="NCBI Taxonomy" id="111878"/>
    <lineage>
        <taxon>Eukaryota</taxon>
        <taxon>Metazoa</taxon>
        <taxon>Porifera</taxon>
        <taxon>Hexactinellida</taxon>
        <taxon>Hexasterophora</taxon>
        <taxon>Lyssacinosida</taxon>
        <taxon>Leucopsacidae</taxon>
        <taxon>Oopsacas</taxon>
    </lineage>
</organism>
<dbReference type="GO" id="GO:0004674">
    <property type="term" value="F:protein serine/threonine kinase activity"/>
    <property type="evidence" value="ECO:0007669"/>
    <property type="project" value="UniProtKB-EC"/>
</dbReference>
<dbReference type="Proteomes" id="UP001165289">
    <property type="component" value="Unassembled WGS sequence"/>
</dbReference>
<dbReference type="GO" id="GO:0005634">
    <property type="term" value="C:nucleus"/>
    <property type="evidence" value="ECO:0007669"/>
    <property type="project" value="TreeGrafter"/>
</dbReference>
<dbReference type="Pfam" id="PF02260">
    <property type="entry name" value="FATC"/>
    <property type="match status" value="1"/>
</dbReference>
<dbReference type="PANTHER" id="PTHR11139">
    <property type="entry name" value="ATAXIA TELANGIECTASIA MUTATED ATM -RELATED"/>
    <property type="match status" value="1"/>
</dbReference>
<evidence type="ECO:0000256" key="3">
    <source>
        <dbReference type="ARBA" id="ARBA00022741"/>
    </source>
</evidence>
<dbReference type="SMART" id="SM00146">
    <property type="entry name" value="PI3Kc"/>
    <property type="match status" value="1"/>
</dbReference>
<comment type="caution">
    <text evidence="8">The sequence shown here is derived from an EMBL/GenBank/DDBJ whole genome shotgun (WGS) entry which is preliminary data.</text>
</comment>
<keyword evidence="3" id="KW-0547">Nucleotide-binding</keyword>
<evidence type="ECO:0000259" key="7">
    <source>
        <dbReference type="PROSITE" id="PS51190"/>
    </source>
</evidence>
<reference evidence="8 9" key="1">
    <citation type="journal article" date="2023" name="BMC Biol.">
        <title>The compact genome of the sponge Oopsacas minuta (Hexactinellida) is lacking key metazoan core genes.</title>
        <authorList>
            <person name="Santini S."/>
            <person name="Schenkelaars Q."/>
            <person name="Jourda C."/>
            <person name="Duchesne M."/>
            <person name="Belahbib H."/>
            <person name="Rocher C."/>
            <person name="Selva M."/>
            <person name="Riesgo A."/>
            <person name="Vervoort M."/>
            <person name="Leys S.P."/>
            <person name="Kodjabachian L."/>
            <person name="Le Bivic A."/>
            <person name="Borchiellini C."/>
            <person name="Claverie J.M."/>
            <person name="Renard E."/>
        </authorList>
    </citation>
    <scope>NUCLEOTIDE SEQUENCE [LARGE SCALE GENOMIC DNA]</scope>
    <source>
        <strain evidence="8">SPO-2</strain>
    </source>
</reference>
<dbReference type="PROSITE" id="PS00916">
    <property type="entry name" value="PI3_4_KINASE_2"/>
    <property type="match status" value="1"/>
</dbReference>
<dbReference type="InterPro" id="IPR050517">
    <property type="entry name" value="DDR_Repair_Kinase"/>
</dbReference>